<gene>
    <name evidence="2" type="ORF">OUZ56_028456</name>
</gene>
<dbReference type="EMBL" id="JAOYFB010000040">
    <property type="protein sequence ID" value="KAK4036398.1"/>
    <property type="molecule type" value="Genomic_DNA"/>
</dbReference>
<sequence>MMAASSSSAALLLLAAYLNAVSSQVDWDTMKREIDLLLVVGREPTMEEPRLVCTNSIDPVSIV</sequence>
<organism evidence="2 3">
    <name type="scientific">Daphnia magna</name>
    <dbReference type="NCBI Taxonomy" id="35525"/>
    <lineage>
        <taxon>Eukaryota</taxon>
        <taxon>Metazoa</taxon>
        <taxon>Ecdysozoa</taxon>
        <taxon>Arthropoda</taxon>
        <taxon>Crustacea</taxon>
        <taxon>Branchiopoda</taxon>
        <taxon>Diplostraca</taxon>
        <taxon>Cladocera</taxon>
        <taxon>Anomopoda</taxon>
        <taxon>Daphniidae</taxon>
        <taxon>Daphnia</taxon>
    </lineage>
</organism>
<proteinExistence type="predicted"/>
<keyword evidence="1" id="KW-0732">Signal</keyword>
<feature type="signal peptide" evidence="1">
    <location>
        <begin position="1"/>
        <end position="23"/>
    </location>
</feature>
<comment type="caution">
    <text evidence="2">The sequence shown here is derived from an EMBL/GenBank/DDBJ whole genome shotgun (WGS) entry which is preliminary data.</text>
</comment>
<keyword evidence="3" id="KW-1185">Reference proteome</keyword>
<reference evidence="2 3" key="1">
    <citation type="journal article" date="2023" name="Nucleic Acids Res.">
        <title>The hologenome of Daphnia magna reveals possible DNA methylation and microbiome-mediated evolution of the host genome.</title>
        <authorList>
            <person name="Chaturvedi A."/>
            <person name="Li X."/>
            <person name="Dhandapani V."/>
            <person name="Marshall H."/>
            <person name="Kissane S."/>
            <person name="Cuenca-Cambronero M."/>
            <person name="Asole G."/>
            <person name="Calvet F."/>
            <person name="Ruiz-Romero M."/>
            <person name="Marangio P."/>
            <person name="Guigo R."/>
            <person name="Rago D."/>
            <person name="Mirbahai L."/>
            <person name="Eastwood N."/>
            <person name="Colbourne J.K."/>
            <person name="Zhou J."/>
            <person name="Mallon E."/>
            <person name="Orsini L."/>
        </authorList>
    </citation>
    <scope>NUCLEOTIDE SEQUENCE [LARGE SCALE GENOMIC DNA]</scope>
    <source>
        <strain evidence="2">LRV0_1</strain>
    </source>
</reference>
<protein>
    <recommendedName>
        <fullName evidence="4">Secreted protein</fullName>
    </recommendedName>
</protein>
<name>A0ABR0B3X5_9CRUS</name>
<evidence type="ECO:0000313" key="2">
    <source>
        <dbReference type="EMBL" id="KAK4036398.1"/>
    </source>
</evidence>
<feature type="chain" id="PRO_5046538728" description="Secreted protein" evidence="1">
    <location>
        <begin position="24"/>
        <end position="63"/>
    </location>
</feature>
<dbReference type="Proteomes" id="UP001234178">
    <property type="component" value="Unassembled WGS sequence"/>
</dbReference>
<evidence type="ECO:0000313" key="3">
    <source>
        <dbReference type="Proteomes" id="UP001234178"/>
    </source>
</evidence>
<evidence type="ECO:0008006" key="4">
    <source>
        <dbReference type="Google" id="ProtNLM"/>
    </source>
</evidence>
<evidence type="ECO:0000256" key="1">
    <source>
        <dbReference type="SAM" id="SignalP"/>
    </source>
</evidence>
<accession>A0ABR0B3X5</accession>